<keyword evidence="3" id="KW-0732">Signal</keyword>
<dbReference type="Proteomes" id="UP001163821">
    <property type="component" value="Unassembled WGS sequence"/>
</dbReference>
<accession>A0AA41YCD6</accession>
<dbReference type="AlphaFoldDB" id="A0AA41YCD6"/>
<dbReference type="PROSITE" id="PS51257">
    <property type="entry name" value="PROKAR_LIPOPROTEIN"/>
    <property type="match status" value="1"/>
</dbReference>
<protein>
    <submittedName>
        <fullName evidence="8">RagB/SusD family nutrient uptake outer membrane protein</fullName>
    </submittedName>
</protein>
<dbReference type="InterPro" id="IPR012944">
    <property type="entry name" value="SusD_RagB_dom"/>
</dbReference>
<dbReference type="Pfam" id="PF14322">
    <property type="entry name" value="SusD-like_3"/>
    <property type="match status" value="1"/>
</dbReference>
<dbReference type="Pfam" id="PF07980">
    <property type="entry name" value="SusD_RagB"/>
    <property type="match status" value="1"/>
</dbReference>
<evidence type="ECO:0000256" key="1">
    <source>
        <dbReference type="ARBA" id="ARBA00004442"/>
    </source>
</evidence>
<keyword evidence="5" id="KW-0998">Cell outer membrane</keyword>
<comment type="similarity">
    <text evidence="2">Belongs to the SusD family.</text>
</comment>
<dbReference type="InterPro" id="IPR033985">
    <property type="entry name" value="SusD-like_N"/>
</dbReference>
<dbReference type="InterPro" id="IPR011990">
    <property type="entry name" value="TPR-like_helical_dom_sf"/>
</dbReference>
<reference evidence="8" key="1">
    <citation type="submission" date="2022-10" db="EMBL/GenBank/DDBJ databases">
        <title>Gaoshiqiia sediminis gen. nov., sp. nov., isolated from coastal sediment.</title>
        <authorList>
            <person name="Yu W.X."/>
            <person name="Mu D.S."/>
            <person name="Du J.Z."/>
            <person name="Liang Y.Q."/>
        </authorList>
    </citation>
    <scope>NUCLEOTIDE SEQUENCE</scope>
    <source>
        <strain evidence="8">A06</strain>
    </source>
</reference>
<dbReference type="EMBL" id="JAPAAF010000006">
    <property type="protein sequence ID" value="MCW0482382.1"/>
    <property type="molecule type" value="Genomic_DNA"/>
</dbReference>
<keyword evidence="4" id="KW-0472">Membrane</keyword>
<feature type="domain" description="SusD-like N-terminal" evidence="7">
    <location>
        <begin position="91"/>
        <end position="213"/>
    </location>
</feature>
<evidence type="ECO:0000256" key="4">
    <source>
        <dbReference type="ARBA" id="ARBA00023136"/>
    </source>
</evidence>
<dbReference type="Gene3D" id="1.25.40.390">
    <property type="match status" value="1"/>
</dbReference>
<evidence type="ECO:0000259" key="7">
    <source>
        <dbReference type="Pfam" id="PF14322"/>
    </source>
</evidence>
<keyword evidence="9" id="KW-1185">Reference proteome</keyword>
<comment type="subcellular location">
    <subcellularLocation>
        <location evidence="1">Cell outer membrane</location>
    </subcellularLocation>
</comment>
<sequence length="593" mass="66488">MKKILSIILPSLLLFSACESRYLDLEPLDTITEAAYFTQPEHFEASSNDFYNKMIGWRSVDGSSVYDFMDFGTDLTALAQDYGRGVLVAPANDSYWTRSYKYIRANNILLQKADEYPGDASEIAQYVAAAKFFRAYHHYLLMQRFGGVPVVTTVMDLNSEELLGARKSRYEVFAQIMADLDDAIAGLPVEQNIAAADKGHISKWAAEAFKAKALLFEATWEKNVGTTTDGDGIANGAGSTKPDGYPTVSEMFTLAKNLAKDVMDNGGYELWNYNSQLNNLSNLYLFDLEDEGSNPAGLDKSTNKEYILYTMFDYSLYQGNVNVSHTVNSRLAPTRKFMDMILCKDGLPVDQSPLFQGYTKASDEFKNRDYRLTAYFADNNTWDTPADGSMKLMGPGSDSGAGYACRKFRSYNYGTYRAANTESFDYPIIRLAEVYLIYAETLLELNGGLSDAELNESINKIRTRAGLPALTNAFVANNGLDMREEVLRERAVELYAENSRFLDLKRWGIAEEELNKDICGNVIEGTDYETNSTLYSPSAYPYGEITVSTGVGDRRVLLLDPSSNRNFQRKHYLYPLPLEEINLNSNLIQNPGY</sequence>
<evidence type="ECO:0000259" key="6">
    <source>
        <dbReference type="Pfam" id="PF07980"/>
    </source>
</evidence>
<dbReference type="GO" id="GO:0009279">
    <property type="term" value="C:cell outer membrane"/>
    <property type="evidence" value="ECO:0007669"/>
    <property type="project" value="UniProtKB-SubCell"/>
</dbReference>
<evidence type="ECO:0000313" key="9">
    <source>
        <dbReference type="Proteomes" id="UP001163821"/>
    </source>
</evidence>
<organism evidence="8 9">
    <name type="scientific">Gaoshiqia sediminis</name>
    <dbReference type="NCBI Taxonomy" id="2986998"/>
    <lineage>
        <taxon>Bacteria</taxon>
        <taxon>Pseudomonadati</taxon>
        <taxon>Bacteroidota</taxon>
        <taxon>Bacteroidia</taxon>
        <taxon>Marinilabiliales</taxon>
        <taxon>Prolixibacteraceae</taxon>
        <taxon>Gaoshiqia</taxon>
    </lineage>
</organism>
<gene>
    <name evidence="8" type="ORF">N2K84_06550</name>
</gene>
<evidence type="ECO:0000256" key="2">
    <source>
        <dbReference type="ARBA" id="ARBA00006275"/>
    </source>
</evidence>
<name>A0AA41YCD6_9BACT</name>
<dbReference type="RefSeq" id="WP_282590985.1">
    <property type="nucleotide sequence ID" value="NZ_JAPAAF010000006.1"/>
</dbReference>
<evidence type="ECO:0000256" key="5">
    <source>
        <dbReference type="ARBA" id="ARBA00023237"/>
    </source>
</evidence>
<evidence type="ECO:0000256" key="3">
    <source>
        <dbReference type="ARBA" id="ARBA00022729"/>
    </source>
</evidence>
<evidence type="ECO:0000313" key="8">
    <source>
        <dbReference type="EMBL" id="MCW0482382.1"/>
    </source>
</evidence>
<feature type="domain" description="RagB/SusD" evidence="6">
    <location>
        <begin position="321"/>
        <end position="593"/>
    </location>
</feature>
<proteinExistence type="inferred from homology"/>
<dbReference type="SUPFAM" id="SSF48452">
    <property type="entry name" value="TPR-like"/>
    <property type="match status" value="1"/>
</dbReference>
<comment type="caution">
    <text evidence="8">The sequence shown here is derived from an EMBL/GenBank/DDBJ whole genome shotgun (WGS) entry which is preliminary data.</text>
</comment>